<evidence type="ECO:0000256" key="5">
    <source>
        <dbReference type="ARBA" id="ARBA00022833"/>
    </source>
</evidence>
<gene>
    <name evidence="12" type="ORF">XYLVIOL_LOCUS3133</name>
</gene>
<keyword evidence="9" id="KW-0539">Nucleus</keyword>
<protein>
    <recommendedName>
        <fullName evidence="11">Rrn7/TAF1B C-terminal cyclin domain-containing protein</fullName>
    </recommendedName>
</protein>
<evidence type="ECO:0000256" key="1">
    <source>
        <dbReference type="ARBA" id="ARBA00004604"/>
    </source>
</evidence>
<evidence type="ECO:0000256" key="9">
    <source>
        <dbReference type="ARBA" id="ARBA00023242"/>
    </source>
</evidence>
<accession>A0ABP1NCI1</accession>
<keyword evidence="6" id="KW-0805">Transcription regulation</keyword>
<dbReference type="PANTHER" id="PTHR31576:SF2">
    <property type="entry name" value="TATA BOX-BINDING PROTEIN-ASSOCIATED FACTOR RNA POLYMERASE I SUBUNIT B"/>
    <property type="match status" value="1"/>
</dbReference>
<feature type="domain" description="Rrn7/TAF1B C-terminal cyclin" evidence="11">
    <location>
        <begin position="341"/>
        <end position="456"/>
    </location>
</feature>
<keyword evidence="13" id="KW-1185">Reference proteome</keyword>
<dbReference type="InterPro" id="IPR048538">
    <property type="entry name" value="Rrn7_cyclin_C"/>
</dbReference>
<evidence type="ECO:0000313" key="12">
    <source>
        <dbReference type="EMBL" id="CAL7938177.1"/>
    </source>
</evidence>
<evidence type="ECO:0000256" key="7">
    <source>
        <dbReference type="ARBA" id="ARBA00023125"/>
    </source>
</evidence>
<keyword evidence="3" id="KW-0479">Metal-binding</keyword>
<name>A0ABP1NCI1_XYLVO</name>
<organism evidence="12 13">
    <name type="scientific">Xylocopa violacea</name>
    <name type="common">Violet carpenter bee</name>
    <name type="synonym">Apis violacea</name>
    <dbReference type="NCBI Taxonomy" id="135666"/>
    <lineage>
        <taxon>Eukaryota</taxon>
        <taxon>Metazoa</taxon>
        <taxon>Ecdysozoa</taxon>
        <taxon>Arthropoda</taxon>
        <taxon>Hexapoda</taxon>
        <taxon>Insecta</taxon>
        <taxon>Pterygota</taxon>
        <taxon>Neoptera</taxon>
        <taxon>Endopterygota</taxon>
        <taxon>Hymenoptera</taxon>
        <taxon>Apocrita</taxon>
        <taxon>Aculeata</taxon>
        <taxon>Apoidea</taxon>
        <taxon>Anthophila</taxon>
        <taxon>Apidae</taxon>
        <taxon>Xylocopa</taxon>
        <taxon>Xylocopa</taxon>
    </lineage>
</organism>
<sequence>MQKCRICGSTDFYKEAGYYFCQTCQTQNEDIREEVLELRVDSTTKLRKTRIKQLKSDISGEELGWTSWELYNFVLIGLTDELIELGVPADIKLTILQLWATYLGKIEVAFISTKKRSLPKLARRYKKRDAEIIYGKVQSQKMYKKRKRSGSSTNTSVISGGPSEGSSSMRELNKHKRLLATADYDRYLQSQASSDGLSVFSQSAYSVQSSSVKSSDKEGKIHFSSHAKEEARKIKRLSKNIRRSERVHYRAKHITTQYKIGPHLITPMRLWAIIYLALRIHNQPIQLGDMLRYGREGHLSYYKLDKLLPPEITLTTKERSFLNQNIEITHKGMRRIIGSMAKFLGVWDIVCPDLSSLVSRYCQELGLPRGIQLYAKRLIALSPPKMLFGKRKSYIPNYEGRAIAFIIVVLKILLALDDITEYHISRIAEKINSIAIDRGLLNEKLFSFREWQRYIECRKTILVNAHFPTKIKYSPSSCRIDDLYLKFVEFITSKSNRKETDIKSSKHCLPEELINAMAKHISSINTNELTTQAIDIFPASLTPLYSYLQYLLDHPLYDIPSIAQSDFALTKVGYLTRPDSLIELAMKCDIELEIIDHSVHFLEKMVPPFEQPRMPSVDELKQLIDVQDDSKGKQEVASESLNDYLHAKVPCAIMLDVDKKQYYDSIESAIEGIRNINLGNDFTFTETLPNGKLAIPCDSDSSDSEAEETNPNLTNAMDPEAVLLKKKFCDKYNLHLSLAEKESIRNSSAMEKMRSKKLKVRSGRNSKGQFIKGSNLPIKIEQSDDEPFAAGENANFYGSIQTNVNEKRNEVESAANEQVFLNNYMPEDINLSNINIDFDGLDLNGGLFNISDYFNFSDISFFNENNDIADIAASKTKDVDKQKHRFFRPFKEYWMYHCIFSRVKQKNFAVFEKALPRSFRWLLNECALIVEMSTEDLYEEVCLIESYHSHTIKSFTGKTDAPNDVDSISKNHWNFILNKW</sequence>
<dbReference type="EMBL" id="CAXAJV020001288">
    <property type="protein sequence ID" value="CAL7938177.1"/>
    <property type="molecule type" value="Genomic_DNA"/>
</dbReference>
<evidence type="ECO:0000256" key="3">
    <source>
        <dbReference type="ARBA" id="ARBA00022723"/>
    </source>
</evidence>
<dbReference type="Pfam" id="PF20645">
    <property type="entry name" value="Rrn7_cyclin_C"/>
    <property type="match status" value="1"/>
</dbReference>
<evidence type="ECO:0000256" key="4">
    <source>
        <dbReference type="ARBA" id="ARBA00022771"/>
    </source>
</evidence>
<proteinExistence type="inferred from homology"/>
<evidence type="ECO:0000259" key="11">
    <source>
        <dbReference type="Pfam" id="PF20645"/>
    </source>
</evidence>
<dbReference type="PANTHER" id="PTHR31576">
    <property type="entry name" value="TATA BOX-BINDING PROTEIN-ASSOCIATED FACTOR RNA POLYMERASE I SUBUNIT B"/>
    <property type="match status" value="1"/>
</dbReference>
<keyword evidence="8" id="KW-0804">Transcription</keyword>
<evidence type="ECO:0000256" key="8">
    <source>
        <dbReference type="ARBA" id="ARBA00023163"/>
    </source>
</evidence>
<comment type="subcellular location">
    <subcellularLocation>
        <location evidence="1">Nucleus</location>
        <location evidence="1">Nucleolus</location>
    </subcellularLocation>
</comment>
<feature type="region of interest" description="Disordered" evidence="10">
    <location>
        <begin position="142"/>
        <end position="170"/>
    </location>
</feature>
<evidence type="ECO:0000256" key="10">
    <source>
        <dbReference type="SAM" id="MobiDB-lite"/>
    </source>
</evidence>
<feature type="compositionally biased region" description="Polar residues" evidence="10">
    <location>
        <begin position="150"/>
        <end position="170"/>
    </location>
</feature>
<keyword evidence="4" id="KW-0863">Zinc-finger</keyword>
<evidence type="ECO:0000256" key="2">
    <source>
        <dbReference type="ARBA" id="ARBA00006899"/>
    </source>
</evidence>
<comment type="similarity">
    <text evidence="2">Belongs to the RRN7/TAF1B family.</text>
</comment>
<comment type="caution">
    <text evidence="12">The sequence shown here is derived from an EMBL/GenBank/DDBJ whole genome shotgun (WGS) entry which is preliminary data.</text>
</comment>
<reference evidence="12 13" key="1">
    <citation type="submission" date="2024-08" db="EMBL/GenBank/DDBJ databases">
        <authorList>
            <person name="Will J Nash"/>
            <person name="Angela Man"/>
            <person name="Seanna McTaggart"/>
            <person name="Kendall Baker"/>
            <person name="Tom Barker"/>
            <person name="Leah Catchpole"/>
            <person name="Alex Durrant"/>
            <person name="Karim Gharbi"/>
            <person name="Naomi Irish"/>
            <person name="Gemy Kaithakottil"/>
            <person name="Debby Ku"/>
            <person name="Aaliyah Providence"/>
            <person name="Felix Shaw"/>
            <person name="David Swarbreck"/>
            <person name="Chris Watkins"/>
            <person name="Ann M. McCartney"/>
            <person name="Giulio Formenti"/>
            <person name="Alice Mouton"/>
            <person name="Noel Vella"/>
            <person name="Bjorn M von Reumont"/>
            <person name="Adriana Vella"/>
            <person name="Wilfried Haerty"/>
        </authorList>
    </citation>
    <scope>NUCLEOTIDE SEQUENCE [LARGE SCALE GENOMIC DNA]</scope>
</reference>
<keyword evidence="7" id="KW-0238">DNA-binding</keyword>
<evidence type="ECO:0000313" key="13">
    <source>
        <dbReference type="Proteomes" id="UP001642520"/>
    </source>
</evidence>
<dbReference type="Proteomes" id="UP001642520">
    <property type="component" value="Unassembled WGS sequence"/>
</dbReference>
<evidence type="ECO:0000256" key="6">
    <source>
        <dbReference type="ARBA" id="ARBA00023015"/>
    </source>
</evidence>
<dbReference type="InterPro" id="IPR033599">
    <property type="entry name" value="TAF1B/Rrn7"/>
</dbReference>
<keyword evidence="5" id="KW-0862">Zinc</keyword>